<dbReference type="AlphaFoldDB" id="H0E2G9"/>
<accession>H0E2G9</accession>
<dbReference type="Pfam" id="PF10604">
    <property type="entry name" value="Polyketide_cyc2"/>
    <property type="match status" value="1"/>
</dbReference>
<keyword evidence="3" id="KW-1185">Reference proteome</keyword>
<proteinExistence type="predicted"/>
<sequence>MTDDALPLAPPHADAAPAGRSAAPAVGRESRVGAPIVARRVVAVAPGPLFAFLADLENHWRIAERFVRVVRLEGRRGAHHGSVLRVAGPLGLYRTTQAEIQATVREREIVGVAQVGRRTAAQVAWRLEPAGDGTAVTLRADVLRVGRGDRLLLALGGRWWLRRGFAAALGSLEAACQNPVDADR</sequence>
<dbReference type="CDD" id="cd07812">
    <property type="entry name" value="SRPBCC"/>
    <property type="match status" value="1"/>
</dbReference>
<dbReference type="SUPFAM" id="SSF55961">
    <property type="entry name" value="Bet v1-like"/>
    <property type="match status" value="1"/>
</dbReference>
<organism evidence="2 3">
    <name type="scientific">Patulibacter medicamentivorans</name>
    <dbReference type="NCBI Taxonomy" id="1097667"/>
    <lineage>
        <taxon>Bacteria</taxon>
        <taxon>Bacillati</taxon>
        <taxon>Actinomycetota</taxon>
        <taxon>Thermoleophilia</taxon>
        <taxon>Solirubrobacterales</taxon>
        <taxon>Patulibacteraceae</taxon>
        <taxon>Patulibacter</taxon>
    </lineage>
</organism>
<dbReference type="Gene3D" id="3.30.530.20">
    <property type="match status" value="1"/>
</dbReference>
<evidence type="ECO:0008006" key="4">
    <source>
        <dbReference type="Google" id="ProtNLM"/>
    </source>
</evidence>
<reference evidence="2 3" key="1">
    <citation type="journal article" date="2013" name="Biodegradation">
        <title>Quantitative proteomic analysis of ibuprofen-degrading Patulibacter sp. strain I11.</title>
        <authorList>
            <person name="Almeida B."/>
            <person name="Kjeldal H."/>
            <person name="Lolas I."/>
            <person name="Knudsen A.D."/>
            <person name="Carvalho G."/>
            <person name="Nielsen K.L."/>
            <person name="Barreto Crespo M.T."/>
            <person name="Stensballe A."/>
            <person name="Nielsen J.L."/>
        </authorList>
    </citation>
    <scope>NUCLEOTIDE SEQUENCE [LARGE SCALE GENOMIC DNA]</scope>
    <source>
        <strain evidence="2 3">I11</strain>
    </source>
</reference>
<protein>
    <recommendedName>
        <fullName evidence="4">Polyketide cyclase / dehydrase and lipid transport</fullName>
    </recommendedName>
</protein>
<name>H0E2G9_9ACTN</name>
<dbReference type="OrthoDB" id="4483486at2"/>
<dbReference type="RefSeq" id="WP_007571562.1">
    <property type="nucleotide sequence ID" value="NZ_AGUD01000045.1"/>
</dbReference>
<comment type="caution">
    <text evidence="2">The sequence shown here is derived from an EMBL/GenBank/DDBJ whole genome shotgun (WGS) entry which is preliminary data.</text>
</comment>
<gene>
    <name evidence="2" type="ORF">PAI11_09820</name>
</gene>
<dbReference type="EMBL" id="AGUD01000045">
    <property type="protein sequence ID" value="EHN12123.1"/>
    <property type="molecule type" value="Genomic_DNA"/>
</dbReference>
<evidence type="ECO:0000256" key="1">
    <source>
        <dbReference type="SAM" id="MobiDB-lite"/>
    </source>
</evidence>
<evidence type="ECO:0000313" key="2">
    <source>
        <dbReference type="EMBL" id="EHN12123.1"/>
    </source>
</evidence>
<evidence type="ECO:0000313" key="3">
    <source>
        <dbReference type="Proteomes" id="UP000005143"/>
    </source>
</evidence>
<feature type="region of interest" description="Disordered" evidence="1">
    <location>
        <begin position="1"/>
        <end position="25"/>
    </location>
</feature>
<dbReference type="InterPro" id="IPR019587">
    <property type="entry name" value="Polyketide_cyclase/dehydratase"/>
</dbReference>
<dbReference type="InterPro" id="IPR023393">
    <property type="entry name" value="START-like_dom_sf"/>
</dbReference>
<dbReference type="Proteomes" id="UP000005143">
    <property type="component" value="Unassembled WGS sequence"/>
</dbReference>